<evidence type="ECO:0000313" key="1">
    <source>
        <dbReference type="EMBL" id="ASP21130.1"/>
    </source>
</evidence>
<organism evidence="1 2">
    <name type="scientific">Antarctobacter heliothermus</name>
    <dbReference type="NCBI Taxonomy" id="74033"/>
    <lineage>
        <taxon>Bacteria</taxon>
        <taxon>Pseudomonadati</taxon>
        <taxon>Pseudomonadota</taxon>
        <taxon>Alphaproteobacteria</taxon>
        <taxon>Rhodobacterales</taxon>
        <taxon>Roseobacteraceae</taxon>
        <taxon>Antarctobacter</taxon>
    </lineage>
</organism>
<dbReference type="KEGG" id="aht:ANTHELSMS3_02466"/>
<dbReference type="EMBL" id="CP022540">
    <property type="protein sequence ID" value="ASP21130.1"/>
    <property type="molecule type" value="Genomic_DNA"/>
</dbReference>
<dbReference type="RefSeq" id="WP_157733491.1">
    <property type="nucleotide sequence ID" value="NZ_CP022540.1"/>
</dbReference>
<protein>
    <submittedName>
        <fullName evidence="1">Uncharacterized protein</fullName>
    </submittedName>
</protein>
<accession>A0A222E4R7</accession>
<dbReference type="OrthoDB" id="7844820at2"/>
<dbReference type="AlphaFoldDB" id="A0A222E4R7"/>
<dbReference type="InterPro" id="IPR016181">
    <property type="entry name" value="Acyl_CoA_acyltransferase"/>
</dbReference>
<sequence length="331" mass="35688">MSPSVRPAAMADLDVLTDLLMRDAEQRQMTDPDLWTLKADARAQISAAIEQAMESENPPFRQRWLLAEAGGAVVGVIHNILLPVPPIYAGDFGAPGLIMEDSFVSDSAPDDTRAILFAAAEDDLIEAGAKVLVASSIVDGPWASVQTDRNYAPLTLYLARTGLRTQAAAASVRKATEADVPAIVGLSAEHRQILLDLNVFWKPHPDADARFGSWMARSLTLPDRDMFVAAPEGEVEGYVISQPATALHFPPAHDIAATGFIDDFHHEDLQDPDHIEGAGKGAHDLFAAAEAALAQRQNDAALVVCPAAWRSKKAMLEAAGYETALVWRIKR</sequence>
<proteinExistence type="predicted"/>
<dbReference type="SUPFAM" id="SSF55729">
    <property type="entry name" value="Acyl-CoA N-acyltransferases (Nat)"/>
    <property type="match status" value="1"/>
</dbReference>
<name>A0A222E4R7_9RHOB</name>
<gene>
    <name evidence="1" type="ORF">ANTHELSMS3_02466</name>
</gene>
<evidence type="ECO:0000313" key="2">
    <source>
        <dbReference type="Proteomes" id="UP000203589"/>
    </source>
</evidence>
<keyword evidence="2" id="KW-1185">Reference proteome</keyword>
<reference evidence="1 2" key="1">
    <citation type="submission" date="2017-07" db="EMBL/GenBank/DDBJ databases">
        <title>Genome Sequence of Antarctobacter heliothermus Strain SMS3 Isolated from a culture of the Diatom Skeletonema marinoi.</title>
        <authorList>
            <person name="Topel M."/>
            <person name="Pinder M.I.M."/>
            <person name="Johansson O.N."/>
            <person name="Kourtchenko O."/>
            <person name="Godhe A."/>
            <person name="Clarke A.K."/>
        </authorList>
    </citation>
    <scope>NUCLEOTIDE SEQUENCE [LARGE SCALE GENOMIC DNA]</scope>
    <source>
        <strain evidence="1 2">SMS3</strain>
    </source>
</reference>
<dbReference type="Proteomes" id="UP000203589">
    <property type="component" value="Chromosome"/>
</dbReference>
<dbReference type="Gene3D" id="3.40.630.30">
    <property type="match status" value="1"/>
</dbReference>